<evidence type="ECO:0000313" key="3">
    <source>
        <dbReference type="Proteomes" id="UP000267268"/>
    </source>
</evidence>
<dbReference type="RefSeq" id="WP_126611393.1">
    <property type="nucleotide sequence ID" value="NZ_CP034562.1"/>
</dbReference>
<keyword evidence="3" id="KW-1185">Reference proteome</keyword>
<gene>
    <name evidence="2" type="ORF">EI427_02805</name>
</gene>
<proteinExistence type="predicted"/>
<dbReference type="Proteomes" id="UP000267268">
    <property type="component" value="Chromosome 1"/>
</dbReference>
<evidence type="ECO:0008006" key="4">
    <source>
        <dbReference type="Google" id="ProtNLM"/>
    </source>
</evidence>
<dbReference type="EMBL" id="CP034562">
    <property type="protein sequence ID" value="AZQ61186.1"/>
    <property type="molecule type" value="Genomic_DNA"/>
</dbReference>
<dbReference type="AlphaFoldDB" id="A0A3Q9FNJ4"/>
<feature type="chain" id="PRO_5018541419" description="T9SS type A sorting domain-containing protein" evidence="1">
    <location>
        <begin position="23"/>
        <end position="544"/>
    </location>
</feature>
<evidence type="ECO:0000256" key="1">
    <source>
        <dbReference type="SAM" id="SignalP"/>
    </source>
</evidence>
<dbReference type="KEGG" id="fll:EI427_02805"/>
<protein>
    <recommendedName>
        <fullName evidence="4">T9SS type A sorting domain-containing protein</fullName>
    </recommendedName>
</protein>
<organism evidence="2 3">
    <name type="scientific">Flammeovirga pectinis</name>
    <dbReference type="NCBI Taxonomy" id="2494373"/>
    <lineage>
        <taxon>Bacteria</taxon>
        <taxon>Pseudomonadati</taxon>
        <taxon>Bacteroidota</taxon>
        <taxon>Cytophagia</taxon>
        <taxon>Cytophagales</taxon>
        <taxon>Flammeovirgaceae</taxon>
        <taxon>Flammeovirga</taxon>
    </lineage>
</organism>
<name>A0A3Q9FNJ4_9BACT</name>
<feature type="signal peptide" evidence="1">
    <location>
        <begin position="1"/>
        <end position="22"/>
    </location>
</feature>
<keyword evidence="1" id="KW-0732">Signal</keyword>
<sequence>MKRPLLLLQFTLFLCLTYIAQAQNTFRPLQENFATIQEWEDTNNWQKVSGNATHKYPKNNDHITFTEGGQYKITTLGIHFNLDEISTLLTFDNSRNNAHYNIGVDGNATINFGTFTPKTQITVLGTLTSNTSLLLKGNKSTVTVSGSLIINEDFTLKNSNNLISVQNGGMLTIEGNFYATNGGGSTYTIDGNFTIKEALEINGNEKFTILDNGSLSIGKTLDSKGGGGAVFTISGNLTVEGNYYINGNEKVTLIEGSNVVYGSNIISKNGGGGYFTIGGNMLVKETFDIFGGETINLEKSGQLEIQGDIILSCNNSLKIQNQGNFIFNTNENSCIIRDAKCYESSKNYQLCEKINNSEDLPVELSYFVGQKADNGNLLIWKTLSEINCDYFSIEYSNDNKMWQFLDTLRGAGNINTPVNYEYLDTLFSGDYYRLIQFDFDNSSTIYGPVVFKNENDDLTIRTYPTVVKPGGLIRLEIRGTIEESKLTIQLISSNAKIVKEVFVTADIVDGYVASFKIPYSVENGIYILKIFHGYHQRINRIIVN</sequence>
<reference evidence="2 3" key="1">
    <citation type="submission" date="2018-12" db="EMBL/GenBank/DDBJ databases">
        <title>Flammeovirga pectinis sp. nov., isolated from the gut of the Korean scallop, Patinopecten yessoensis.</title>
        <authorList>
            <person name="Bae J.-W."/>
            <person name="Jeong Y.-S."/>
            <person name="Kang W."/>
        </authorList>
    </citation>
    <scope>NUCLEOTIDE SEQUENCE [LARGE SCALE GENOMIC DNA]</scope>
    <source>
        <strain evidence="2 3">L12M1</strain>
    </source>
</reference>
<dbReference type="OrthoDB" id="1443240at2"/>
<evidence type="ECO:0000313" key="2">
    <source>
        <dbReference type="EMBL" id="AZQ61186.1"/>
    </source>
</evidence>
<accession>A0A3Q9FNJ4</accession>